<name>A0ACC2USG4_9FUNG</name>
<protein>
    <submittedName>
        <fullName evidence="1">Uncharacterized protein</fullName>
    </submittedName>
</protein>
<gene>
    <name evidence="1" type="ORF">DSO57_1007002</name>
</gene>
<reference evidence="1" key="1">
    <citation type="submission" date="2022-04" db="EMBL/GenBank/DDBJ databases">
        <title>Genome of the entomopathogenic fungus Entomophthora muscae.</title>
        <authorList>
            <person name="Elya C."/>
            <person name="Lovett B.R."/>
            <person name="Lee E."/>
            <person name="Macias A.M."/>
            <person name="Hajek A.E."/>
            <person name="De Bivort B.L."/>
            <person name="Kasson M.T."/>
            <person name="De Fine Licht H.H."/>
            <person name="Stajich J.E."/>
        </authorList>
    </citation>
    <scope>NUCLEOTIDE SEQUENCE</scope>
    <source>
        <strain evidence="1">Berkeley</strain>
    </source>
</reference>
<sequence length="105" mass="12224">MPAQGNIIYAWDSWSLLLGVDKIFQQMRDVANREIEVLKLWEEKSVEIMIKWENENKGLNQKIVSLETKLTKALLQEGSNNKGLNKNDYGYHYSREPQKPGPYLV</sequence>
<comment type="caution">
    <text evidence="1">The sequence shown here is derived from an EMBL/GenBank/DDBJ whole genome shotgun (WGS) entry which is preliminary data.</text>
</comment>
<proteinExistence type="predicted"/>
<evidence type="ECO:0000313" key="2">
    <source>
        <dbReference type="Proteomes" id="UP001165960"/>
    </source>
</evidence>
<organism evidence="1 2">
    <name type="scientific">Entomophthora muscae</name>
    <dbReference type="NCBI Taxonomy" id="34485"/>
    <lineage>
        <taxon>Eukaryota</taxon>
        <taxon>Fungi</taxon>
        <taxon>Fungi incertae sedis</taxon>
        <taxon>Zoopagomycota</taxon>
        <taxon>Entomophthoromycotina</taxon>
        <taxon>Entomophthoromycetes</taxon>
        <taxon>Entomophthorales</taxon>
        <taxon>Entomophthoraceae</taxon>
        <taxon>Entomophthora</taxon>
    </lineage>
</organism>
<evidence type="ECO:0000313" key="1">
    <source>
        <dbReference type="EMBL" id="KAJ9090008.1"/>
    </source>
</evidence>
<dbReference type="EMBL" id="QTSX02000020">
    <property type="protein sequence ID" value="KAJ9090008.1"/>
    <property type="molecule type" value="Genomic_DNA"/>
</dbReference>
<dbReference type="Proteomes" id="UP001165960">
    <property type="component" value="Unassembled WGS sequence"/>
</dbReference>
<keyword evidence="2" id="KW-1185">Reference proteome</keyword>
<accession>A0ACC2USG4</accession>